<dbReference type="Gene3D" id="3.10.310.30">
    <property type="match status" value="1"/>
</dbReference>
<evidence type="ECO:0000259" key="1">
    <source>
        <dbReference type="Pfam" id="PF26386"/>
    </source>
</evidence>
<feature type="domain" description="Oligoribonuclease NrnB C-terminal" evidence="1">
    <location>
        <begin position="324"/>
        <end position="388"/>
    </location>
</feature>
<gene>
    <name evidence="2" type="ORF">CKF48_21120</name>
</gene>
<sequence>MYKLYSHNDLDGVGCGIIIKLALGEEGQVYYNSVGGLDYKVEKFFSEKDHKDTKLYITDLSINEDNTKRVDDFVNQGGHAQLIDHHKTALHFNEYEWATVTVQYDDGRQTCATSLLYEYFVEQKKLSPKRSIEQFIELVRQYDTWEWDENNNVKAKQLNDLFYMFSIEEFEEMILQRLKTADDFEFDELEAKLLSMEEAKIERYIKRKKRELIQASIDKHIVGVVHAESYHSELGNELGKEYPHLDYIAILNTGGRKVSFRTIHNHIDVSAVAGTYGGGGHAKASGCTMNEEAFRKFVVELFTEESLKIDAPKNKFNQKENSHGTIYEGRSGDIYRIYQKQEQWKIEKNHQENATVFKDFQSAVNAIKIADFAWLAKDDVYDNYMKKNK</sequence>
<dbReference type="PANTHER" id="PTHR42146">
    <property type="entry name" value="3',5'-CYCLIC-NUCLEOTIDE PHOSPHODIESTERASE"/>
    <property type="match status" value="1"/>
</dbReference>
<dbReference type="OrthoDB" id="2035301at2"/>
<name>A0A248TPS1_9BACI</name>
<dbReference type="InterPro" id="IPR038763">
    <property type="entry name" value="DHH_sf"/>
</dbReference>
<dbReference type="PANTHER" id="PTHR42146:SF1">
    <property type="entry name" value="OLIGORIBONUCLEASE NRNB"/>
    <property type="match status" value="1"/>
</dbReference>
<organism evidence="2 3">
    <name type="scientific">Cytobacillus kochii</name>
    <dbReference type="NCBI Taxonomy" id="859143"/>
    <lineage>
        <taxon>Bacteria</taxon>
        <taxon>Bacillati</taxon>
        <taxon>Bacillota</taxon>
        <taxon>Bacilli</taxon>
        <taxon>Bacillales</taxon>
        <taxon>Bacillaceae</taxon>
        <taxon>Cytobacillus</taxon>
    </lineage>
</organism>
<dbReference type="AlphaFoldDB" id="A0A248TPS1"/>
<dbReference type="Pfam" id="PF26386">
    <property type="entry name" value="NrnB_C"/>
    <property type="match status" value="1"/>
</dbReference>
<reference evidence="2 3" key="1">
    <citation type="submission" date="2017-08" db="EMBL/GenBank/DDBJ databases">
        <title>Complete Genome Sequence of Bacillus kochii Oregon-R-modENCODE STRAIN BDGP4, isolated from Drosophila melanogaster gut.</title>
        <authorList>
            <person name="Wan K.H."/>
            <person name="Yu C."/>
            <person name="Park S."/>
            <person name="Hammonds A.S."/>
            <person name="Booth B.W."/>
            <person name="Celniker S.E."/>
        </authorList>
    </citation>
    <scope>NUCLEOTIDE SEQUENCE [LARGE SCALE GENOMIC DNA]</scope>
    <source>
        <strain evidence="2 3">BDGP4</strain>
    </source>
</reference>
<protein>
    <submittedName>
        <fullName evidence="2">Oligoribonuclease</fullName>
    </submittedName>
</protein>
<dbReference type="KEGG" id="bko:CKF48_21120"/>
<keyword evidence="3" id="KW-1185">Reference proteome</keyword>
<evidence type="ECO:0000313" key="3">
    <source>
        <dbReference type="Proteomes" id="UP000215137"/>
    </source>
</evidence>
<dbReference type="SUPFAM" id="SSF64182">
    <property type="entry name" value="DHH phosphoesterases"/>
    <property type="match status" value="1"/>
</dbReference>
<dbReference type="InterPro" id="IPR058608">
    <property type="entry name" value="NrnB_C"/>
</dbReference>
<dbReference type="EMBL" id="CP022983">
    <property type="protein sequence ID" value="ASV70119.1"/>
    <property type="molecule type" value="Genomic_DNA"/>
</dbReference>
<dbReference type="Proteomes" id="UP000215137">
    <property type="component" value="Chromosome"/>
</dbReference>
<accession>A0A248TPS1</accession>
<evidence type="ECO:0000313" key="2">
    <source>
        <dbReference type="EMBL" id="ASV70119.1"/>
    </source>
</evidence>
<proteinExistence type="predicted"/>
<dbReference type="InterPro" id="IPR052968">
    <property type="entry name" value="Nucleotide_metab_enz"/>
</dbReference>